<organism evidence="7 8">
    <name type="scientific">Phtheirospermum japonicum</name>
    <dbReference type="NCBI Taxonomy" id="374723"/>
    <lineage>
        <taxon>Eukaryota</taxon>
        <taxon>Viridiplantae</taxon>
        <taxon>Streptophyta</taxon>
        <taxon>Embryophyta</taxon>
        <taxon>Tracheophyta</taxon>
        <taxon>Spermatophyta</taxon>
        <taxon>Magnoliopsida</taxon>
        <taxon>eudicotyledons</taxon>
        <taxon>Gunneridae</taxon>
        <taxon>Pentapetalae</taxon>
        <taxon>asterids</taxon>
        <taxon>lamiids</taxon>
        <taxon>Lamiales</taxon>
        <taxon>Orobanchaceae</taxon>
        <taxon>Orobanchaceae incertae sedis</taxon>
        <taxon>Phtheirospermum</taxon>
    </lineage>
</organism>
<name>A0A830BS23_9LAMI</name>
<evidence type="ECO:0000313" key="7">
    <source>
        <dbReference type="EMBL" id="GFP87254.1"/>
    </source>
</evidence>
<reference evidence="7" key="1">
    <citation type="submission" date="2020-07" db="EMBL/GenBank/DDBJ databases">
        <title>Ethylene signaling mediates host invasion by parasitic plants.</title>
        <authorList>
            <person name="Yoshida S."/>
        </authorList>
    </citation>
    <scope>NUCLEOTIDE SEQUENCE</scope>
    <source>
        <strain evidence="7">Okayama</strain>
    </source>
</reference>
<sequence>MNSSSFFLDGGYLGTERQGRRRRSEVDLDRVSLVQNSYFIGKGIGRQSSSQTVPRRAKTGAKSKLLNGQTFCNGSQGMPGDAKTQASAPSTVGACQATPQLVLRASSKVIEPIVSGNLPPGFDSSTCRSVYVGNIHSQVTQPLLQEVFSSTGPLEGCKLIRKDKSSYGFVDYFDRRSAALAIVSLNGRHLFGQPIKVNWAYTSTQREDTSSHFSIFVGDLSPEVTDATLFACFSVYPSCSDAKVMWDQKTGRSRGFGFVSFRTQQEAQSAINDLNGKWLGSRQIRCNWATKGSAGGLGDDQPNSDSKNIVELTNSASEDGQEKRNEDAPENNPQYTTVYVGNLAPEVTSVDLHHHFHSLGAGAIEDVRIQRDKGFGFVRYSTHDEAALAIQMGNTRLFYGKPIKCSWGSKPTPPGTSSGPLPPPAAAAHVPGFSATDLAEYERQLALSKMGAQAALMHPRIGAPNQAVYDSGYPGIATTQPPMYYHFGECLKDEKSLSTGVVWVDE</sequence>
<evidence type="ECO:0000256" key="4">
    <source>
        <dbReference type="PROSITE-ProRule" id="PRU00176"/>
    </source>
</evidence>
<protein>
    <submittedName>
        <fullName evidence="7">Oligouridylate-binding protein 1</fullName>
    </submittedName>
</protein>
<dbReference type="PANTHER" id="PTHR47640">
    <property type="entry name" value="TRNA SELENOCYSTEINE 1-ASSOCIATED PROTEIN 1-RELATED-RELATED"/>
    <property type="match status" value="1"/>
</dbReference>
<comment type="caution">
    <text evidence="7">The sequence shown here is derived from an EMBL/GenBank/DDBJ whole genome shotgun (WGS) entry which is preliminary data.</text>
</comment>
<dbReference type="Proteomes" id="UP000653305">
    <property type="component" value="Unassembled WGS sequence"/>
</dbReference>
<proteinExistence type="predicted"/>
<evidence type="ECO:0000256" key="1">
    <source>
        <dbReference type="ARBA" id="ARBA00022664"/>
    </source>
</evidence>
<keyword evidence="8" id="KW-1185">Reference proteome</keyword>
<dbReference type="InterPro" id="IPR035979">
    <property type="entry name" value="RBD_domain_sf"/>
</dbReference>
<dbReference type="SMART" id="SM00361">
    <property type="entry name" value="RRM_1"/>
    <property type="match status" value="2"/>
</dbReference>
<dbReference type="InterPro" id="IPR003954">
    <property type="entry name" value="RRM_euk-type"/>
</dbReference>
<dbReference type="InterPro" id="IPR000504">
    <property type="entry name" value="RRM_dom"/>
</dbReference>
<dbReference type="InterPro" id="IPR012677">
    <property type="entry name" value="Nucleotide-bd_a/b_plait_sf"/>
</dbReference>
<dbReference type="CDD" id="cd12619">
    <property type="entry name" value="RRM2_PUB1"/>
    <property type="match status" value="1"/>
</dbReference>
<dbReference type="OrthoDB" id="8093034at2759"/>
<dbReference type="FunFam" id="3.30.70.330:FF:000191">
    <property type="entry name" value="Oligouridylate-binding protein 1C"/>
    <property type="match status" value="1"/>
</dbReference>
<evidence type="ECO:0000256" key="2">
    <source>
        <dbReference type="ARBA" id="ARBA00022737"/>
    </source>
</evidence>
<dbReference type="GO" id="GO:0005829">
    <property type="term" value="C:cytosol"/>
    <property type="evidence" value="ECO:0007669"/>
    <property type="project" value="TreeGrafter"/>
</dbReference>
<gene>
    <name evidence="7" type="ORF">PHJA_000869100</name>
</gene>
<dbReference type="FunFam" id="3.30.70.330:FF:000256">
    <property type="entry name" value="oligouridylate-binding protein 1-like isoform X2"/>
    <property type="match status" value="1"/>
</dbReference>
<dbReference type="InterPro" id="IPR050825">
    <property type="entry name" value="RBM42_RBP45_47-like"/>
</dbReference>
<evidence type="ECO:0000256" key="5">
    <source>
        <dbReference type="SAM" id="MobiDB-lite"/>
    </source>
</evidence>
<dbReference type="PANTHER" id="PTHR47640:SF27">
    <property type="entry name" value="OS07G0615400 PROTEIN"/>
    <property type="match status" value="1"/>
</dbReference>
<dbReference type="Gene3D" id="3.30.70.330">
    <property type="match status" value="3"/>
</dbReference>
<evidence type="ECO:0000259" key="6">
    <source>
        <dbReference type="PROSITE" id="PS50102"/>
    </source>
</evidence>
<feature type="domain" description="RRM" evidence="6">
    <location>
        <begin position="128"/>
        <end position="202"/>
    </location>
</feature>
<dbReference type="Pfam" id="PF00076">
    <property type="entry name" value="RRM_1"/>
    <property type="match status" value="3"/>
</dbReference>
<feature type="domain" description="RRM" evidence="6">
    <location>
        <begin position="213"/>
        <end position="291"/>
    </location>
</feature>
<dbReference type="SMART" id="SM00360">
    <property type="entry name" value="RRM"/>
    <property type="match status" value="3"/>
</dbReference>
<dbReference type="GO" id="GO:0006397">
    <property type="term" value="P:mRNA processing"/>
    <property type="evidence" value="ECO:0007669"/>
    <property type="project" value="UniProtKB-KW"/>
</dbReference>
<dbReference type="CDD" id="cd12614">
    <property type="entry name" value="RRM1_PUB1"/>
    <property type="match status" value="1"/>
</dbReference>
<keyword evidence="3 4" id="KW-0694">RNA-binding</keyword>
<evidence type="ECO:0000313" key="8">
    <source>
        <dbReference type="Proteomes" id="UP000653305"/>
    </source>
</evidence>
<dbReference type="AlphaFoldDB" id="A0A830BS23"/>
<keyword evidence="1" id="KW-0507">mRNA processing</keyword>
<keyword evidence="2" id="KW-0677">Repeat</keyword>
<feature type="domain" description="RRM" evidence="6">
    <location>
        <begin position="336"/>
        <end position="410"/>
    </location>
</feature>
<accession>A0A830BS23</accession>
<dbReference type="EMBL" id="BMAC01000141">
    <property type="protein sequence ID" value="GFP87254.1"/>
    <property type="molecule type" value="Genomic_DNA"/>
</dbReference>
<feature type="region of interest" description="Disordered" evidence="5">
    <location>
        <begin position="314"/>
        <end position="334"/>
    </location>
</feature>
<dbReference type="PROSITE" id="PS50102">
    <property type="entry name" value="RRM"/>
    <property type="match status" value="3"/>
</dbReference>
<dbReference type="GO" id="GO:0003729">
    <property type="term" value="F:mRNA binding"/>
    <property type="evidence" value="ECO:0007669"/>
    <property type="project" value="InterPro"/>
</dbReference>
<evidence type="ECO:0000256" key="3">
    <source>
        <dbReference type="ARBA" id="ARBA00022884"/>
    </source>
</evidence>
<dbReference type="SUPFAM" id="SSF54928">
    <property type="entry name" value="RNA-binding domain, RBD"/>
    <property type="match status" value="2"/>
</dbReference>